<comment type="caution">
    <text evidence="2">The sequence shown here is derived from an EMBL/GenBank/DDBJ whole genome shotgun (WGS) entry which is preliminary data.</text>
</comment>
<dbReference type="CDD" id="cd09272">
    <property type="entry name" value="RNase_HI_RT_Ty1"/>
    <property type="match status" value="1"/>
</dbReference>
<feature type="compositionally biased region" description="Basic and acidic residues" evidence="1">
    <location>
        <begin position="199"/>
        <end position="212"/>
    </location>
</feature>
<gene>
    <name evidence="2" type="ORF">CYCCA115_LOCUS9053</name>
</gene>
<dbReference type="Proteomes" id="UP001295423">
    <property type="component" value="Unassembled WGS sequence"/>
</dbReference>
<feature type="region of interest" description="Disordered" evidence="1">
    <location>
        <begin position="1"/>
        <end position="21"/>
    </location>
</feature>
<protein>
    <submittedName>
        <fullName evidence="2">Uncharacterized protein</fullName>
    </submittedName>
</protein>
<proteinExistence type="predicted"/>
<dbReference type="AlphaFoldDB" id="A0AAD2FJ94"/>
<sequence length="712" mass="80324">MGRSADADTLTSVTSEETNSDKLALASATKYRKATQEVKDYEISIDGVDVDEWAKSVPDDGSAGERSPFDRVDILTKRNTTVTTLKDSPALDDAIGFFETHHCIMPTNGPYKLHPGQASDLDWLECNMAGLFDLDPAHVPQLRPPDFEAYKSGRQPSVLFVPETPINFVTESTPLRDKPIDLTYKLSPSGPRHSTHCRTHSEDGRWNSKDNSAEPGPPSHDPNAHDPVLTMEPMYKNLSSAMKLHERSWERLRKWLPKLDIQKLFLWTIVYLARSPVEAHHEHKYHLLASSLESICYMLGTVGNVEHPGCHMTYQFLFLERNNFLFPSEICSAQSPTKLHKRLDLPDGEELTLPTIITSIDLSDGEELAPPTKIKSSDNQTIKTVVYSSEDESGIEDVLLGNWDLIGQTFLLSPDESYVRRAKIVELNYKHNRNKDIEPAHIQLCLNIDKGEYERVMAYRNIHKWSEIDTDTPIVWNLKWVVCCHHYIRLEHPSYLGLTFCMAIGWKHGENTPEALSITGADDSVTYTIHARNHNLLESQGFKPLGNIVKDKKKLLCPSNQVKLRLLHTTSPKCMLNGTSIDFLSKEQPTVETATYDSEPVATQTCAKQIMDLQQTLRYLGVSIRGQSYMSGDNESVMNSSSLPEAKLHNQDVALSFHRVREAVAANMLSIIHIDSALNPADILSKHWGDQQIWTLLLTLMFWSGDTAERED</sequence>
<name>A0AAD2FJ94_9STRA</name>
<organism evidence="2 3">
    <name type="scientific">Cylindrotheca closterium</name>
    <dbReference type="NCBI Taxonomy" id="2856"/>
    <lineage>
        <taxon>Eukaryota</taxon>
        <taxon>Sar</taxon>
        <taxon>Stramenopiles</taxon>
        <taxon>Ochrophyta</taxon>
        <taxon>Bacillariophyta</taxon>
        <taxon>Bacillariophyceae</taxon>
        <taxon>Bacillariophycidae</taxon>
        <taxon>Bacillariales</taxon>
        <taxon>Bacillariaceae</taxon>
        <taxon>Cylindrotheca</taxon>
    </lineage>
</organism>
<dbReference type="EMBL" id="CAKOGP040001247">
    <property type="protein sequence ID" value="CAJ1944785.1"/>
    <property type="molecule type" value="Genomic_DNA"/>
</dbReference>
<feature type="region of interest" description="Disordered" evidence="1">
    <location>
        <begin position="184"/>
        <end position="224"/>
    </location>
</feature>
<keyword evidence="3" id="KW-1185">Reference proteome</keyword>
<evidence type="ECO:0000256" key="1">
    <source>
        <dbReference type="SAM" id="MobiDB-lite"/>
    </source>
</evidence>
<reference evidence="2" key="1">
    <citation type="submission" date="2023-08" db="EMBL/GenBank/DDBJ databases">
        <authorList>
            <person name="Audoor S."/>
            <person name="Bilcke G."/>
        </authorList>
    </citation>
    <scope>NUCLEOTIDE SEQUENCE</scope>
</reference>
<evidence type="ECO:0000313" key="3">
    <source>
        <dbReference type="Proteomes" id="UP001295423"/>
    </source>
</evidence>
<evidence type="ECO:0000313" key="2">
    <source>
        <dbReference type="EMBL" id="CAJ1944785.1"/>
    </source>
</evidence>
<accession>A0AAD2FJ94</accession>